<reference evidence="4" key="1">
    <citation type="journal article" date="2023" name="IScience">
        <title>Live-bearing cockroach genome reveals convergent evolutionary mechanisms linked to viviparity in insects and beyond.</title>
        <authorList>
            <person name="Fouks B."/>
            <person name="Harrison M.C."/>
            <person name="Mikhailova A.A."/>
            <person name="Marchal E."/>
            <person name="English S."/>
            <person name="Carruthers M."/>
            <person name="Jennings E.C."/>
            <person name="Chiamaka E.L."/>
            <person name="Frigard R.A."/>
            <person name="Pippel M."/>
            <person name="Attardo G.M."/>
            <person name="Benoit J.B."/>
            <person name="Bornberg-Bauer E."/>
            <person name="Tobe S.S."/>
        </authorList>
    </citation>
    <scope>NUCLEOTIDE SEQUENCE</scope>
    <source>
        <strain evidence="4">Stay&amp;Tobe</strain>
    </source>
</reference>
<evidence type="ECO:0000256" key="1">
    <source>
        <dbReference type="ARBA" id="ARBA00022884"/>
    </source>
</evidence>
<organism evidence="4 5">
    <name type="scientific">Diploptera punctata</name>
    <name type="common">Pacific beetle cockroach</name>
    <dbReference type="NCBI Taxonomy" id="6984"/>
    <lineage>
        <taxon>Eukaryota</taxon>
        <taxon>Metazoa</taxon>
        <taxon>Ecdysozoa</taxon>
        <taxon>Arthropoda</taxon>
        <taxon>Hexapoda</taxon>
        <taxon>Insecta</taxon>
        <taxon>Pterygota</taxon>
        <taxon>Neoptera</taxon>
        <taxon>Polyneoptera</taxon>
        <taxon>Dictyoptera</taxon>
        <taxon>Blattodea</taxon>
        <taxon>Blaberoidea</taxon>
        <taxon>Blaberidae</taxon>
        <taxon>Diplopterinae</taxon>
        <taxon>Diploptera</taxon>
    </lineage>
</organism>
<evidence type="ECO:0000313" key="5">
    <source>
        <dbReference type="Proteomes" id="UP001233999"/>
    </source>
</evidence>
<keyword evidence="5" id="KW-1185">Reference proteome</keyword>
<dbReference type="InterPro" id="IPR000504">
    <property type="entry name" value="RRM_dom"/>
</dbReference>
<dbReference type="AlphaFoldDB" id="A0AAD7ZNT8"/>
<sequence length="208" mass="23866">MLEEWDRDRAFHLRGQRVPVSPTPTEMMLCVARLPLTYTETQFSALVRTYGDICRCFLMISEKTGDSKGYGFVEYTTKEAALQAKNMLDGKQIENWILCCDWLDSSHITFDSLHSKCLYIDKLPKDFRDMGEFRKVFSSVVNPPYCQIALKNGCPQDWGLVEYSTSEDAETAQTTLNGFNLHGQNIRICYYIPGVRAINLYLKLLNDS</sequence>
<dbReference type="GO" id="GO:0005634">
    <property type="term" value="C:nucleus"/>
    <property type="evidence" value="ECO:0007669"/>
    <property type="project" value="TreeGrafter"/>
</dbReference>
<dbReference type="Pfam" id="PF00076">
    <property type="entry name" value="RRM_1"/>
    <property type="match status" value="2"/>
</dbReference>
<name>A0AAD7ZNT8_DIPPU</name>
<dbReference type="InterPro" id="IPR035979">
    <property type="entry name" value="RBD_domain_sf"/>
</dbReference>
<dbReference type="SMART" id="SM00360">
    <property type="entry name" value="RRM"/>
    <property type="match status" value="2"/>
</dbReference>
<dbReference type="GO" id="GO:0003729">
    <property type="term" value="F:mRNA binding"/>
    <property type="evidence" value="ECO:0007669"/>
    <property type="project" value="TreeGrafter"/>
</dbReference>
<dbReference type="EMBL" id="JASPKZ010007587">
    <property type="protein sequence ID" value="KAJ9583472.1"/>
    <property type="molecule type" value="Genomic_DNA"/>
</dbReference>
<reference evidence="4" key="2">
    <citation type="submission" date="2023-05" db="EMBL/GenBank/DDBJ databases">
        <authorList>
            <person name="Fouks B."/>
        </authorList>
    </citation>
    <scope>NUCLEOTIDE SEQUENCE</scope>
    <source>
        <strain evidence="4">Stay&amp;Tobe</strain>
        <tissue evidence="4">Testes</tissue>
    </source>
</reference>
<dbReference type="PANTHER" id="PTHR48025:SF1">
    <property type="entry name" value="RRM DOMAIN-CONTAINING PROTEIN"/>
    <property type="match status" value="1"/>
</dbReference>
<dbReference type="CDD" id="cd12389">
    <property type="entry name" value="RRM2_RAVER"/>
    <property type="match status" value="1"/>
</dbReference>
<dbReference type="CDD" id="cd12390">
    <property type="entry name" value="RRM3_RAVER"/>
    <property type="match status" value="1"/>
</dbReference>
<gene>
    <name evidence="4" type="ORF">L9F63_022180</name>
</gene>
<proteinExistence type="predicted"/>
<dbReference type="InterPro" id="IPR012677">
    <property type="entry name" value="Nucleotide-bd_a/b_plait_sf"/>
</dbReference>
<evidence type="ECO:0000259" key="3">
    <source>
        <dbReference type="PROSITE" id="PS50102"/>
    </source>
</evidence>
<dbReference type="PANTHER" id="PTHR48025">
    <property type="entry name" value="OS02G0815200 PROTEIN"/>
    <property type="match status" value="1"/>
</dbReference>
<evidence type="ECO:0000313" key="4">
    <source>
        <dbReference type="EMBL" id="KAJ9583472.1"/>
    </source>
</evidence>
<dbReference type="Gene3D" id="3.30.70.330">
    <property type="match status" value="2"/>
</dbReference>
<dbReference type="Proteomes" id="UP001233999">
    <property type="component" value="Unassembled WGS sequence"/>
</dbReference>
<dbReference type="SUPFAM" id="SSF54928">
    <property type="entry name" value="RNA-binding domain, RBD"/>
    <property type="match status" value="1"/>
</dbReference>
<dbReference type="InterPro" id="IPR050502">
    <property type="entry name" value="Euk_RNA-bind_prot"/>
</dbReference>
<protein>
    <recommendedName>
        <fullName evidence="3">RRM domain-containing protein</fullName>
    </recommendedName>
</protein>
<keyword evidence="1 2" id="KW-0694">RNA-binding</keyword>
<accession>A0AAD7ZNT8</accession>
<dbReference type="PROSITE" id="PS50102">
    <property type="entry name" value="RRM"/>
    <property type="match status" value="2"/>
</dbReference>
<comment type="caution">
    <text evidence="4">The sequence shown here is derived from an EMBL/GenBank/DDBJ whole genome shotgun (WGS) entry which is preliminary data.</text>
</comment>
<evidence type="ECO:0000256" key="2">
    <source>
        <dbReference type="PROSITE-ProRule" id="PRU00176"/>
    </source>
</evidence>
<feature type="domain" description="RRM" evidence="3">
    <location>
        <begin position="27"/>
        <end position="105"/>
    </location>
</feature>
<feature type="domain" description="RRM" evidence="3">
    <location>
        <begin position="116"/>
        <end position="193"/>
    </location>
</feature>
<feature type="non-terminal residue" evidence="4">
    <location>
        <position position="208"/>
    </location>
</feature>